<dbReference type="InterPro" id="IPR014717">
    <property type="entry name" value="Transl_elong_EF1B/ribsomal_bS6"/>
</dbReference>
<dbReference type="Gene3D" id="3.30.70.60">
    <property type="match status" value="1"/>
</dbReference>
<evidence type="ECO:0000313" key="2">
    <source>
        <dbReference type="EMBL" id="OGY40007.1"/>
    </source>
</evidence>
<keyword evidence="1" id="KW-0812">Transmembrane</keyword>
<gene>
    <name evidence="2" type="ORF">A2570_00760</name>
</gene>
<dbReference type="EMBL" id="MHHY01000012">
    <property type="protein sequence ID" value="OGY40007.1"/>
    <property type="molecule type" value="Genomic_DNA"/>
</dbReference>
<accession>A0A1G1XL16</accession>
<name>A0A1G1XL16_9BACT</name>
<protein>
    <submittedName>
        <fullName evidence="2">Uncharacterized protein</fullName>
    </submittedName>
</protein>
<dbReference type="STRING" id="1797529.A2570_00760"/>
<dbReference type="AlphaFoldDB" id="A0A1G1XL16"/>
<evidence type="ECO:0000256" key="1">
    <source>
        <dbReference type="SAM" id="Phobius"/>
    </source>
</evidence>
<comment type="caution">
    <text evidence="2">The sequence shown here is derived from an EMBL/GenBank/DDBJ whole genome shotgun (WGS) entry which is preliminary data.</text>
</comment>
<reference evidence="2 3" key="1">
    <citation type="journal article" date="2016" name="Nat. Commun.">
        <title>Thousands of microbial genomes shed light on interconnected biogeochemical processes in an aquifer system.</title>
        <authorList>
            <person name="Anantharaman K."/>
            <person name="Brown C.T."/>
            <person name="Hug L.A."/>
            <person name="Sharon I."/>
            <person name="Castelle C.J."/>
            <person name="Probst A.J."/>
            <person name="Thomas B.C."/>
            <person name="Singh A."/>
            <person name="Wilkins M.J."/>
            <person name="Karaoz U."/>
            <person name="Brodie E.L."/>
            <person name="Williams K.H."/>
            <person name="Hubbard S.S."/>
            <person name="Banfield J.F."/>
        </authorList>
    </citation>
    <scope>NUCLEOTIDE SEQUENCE [LARGE SCALE GENOMIC DNA]</scope>
</reference>
<sequence>MKSSSQVFTSFLFSFLIIVAGVFIIFSPVADVWRRLGEARMQLAERQTTVQRLKELIAKFREQVALFDDLNQQTVAISDALPSSLKIPEILVSLESIAKQNNILIKRISFTVLESRSASAVETTGFTNFSATQPKQNQEPFPISVQVDASGNYPSGKAFLKGIEDELRLMDVRNFEFIPTRVGESSSKQENNQSLFNMKLSIDVYSIKKPQFTLP</sequence>
<dbReference type="Proteomes" id="UP000178570">
    <property type="component" value="Unassembled WGS sequence"/>
</dbReference>
<feature type="transmembrane region" description="Helical" evidence="1">
    <location>
        <begin position="12"/>
        <end position="33"/>
    </location>
</feature>
<proteinExistence type="predicted"/>
<keyword evidence="1" id="KW-0472">Membrane</keyword>
<keyword evidence="1" id="KW-1133">Transmembrane helix</keyword>
<organism evidence="2 3">
    <name type="scientific">Candidatus Brennerbacteria bacterium RIFOXYD1_FULL_41_16</name>
    <dbReference type="NCBI Taxonomy" id="1797529"/>
    <lineage>
        <taxon>Bacteria</taxon>
        <taxon>Candidatus Brenneribacteriota</taxon>
    </lineage>
</organism>
<evidence type="ECO:0000313" key="3">
    <source>
        <dbReference type="Proteomes" id="UP000178570"/>
    </source>
</evidence>